<reference evidence="1" key="1">
    <citation type="submission" date="2020-05" db="EMBL/GenBank/DDBJ databases">
        <title>Large-scale comparative analyses of tick genomes elucidate their genetic diversity and vector capacities.</title>
        <authorList>
            <person name="Jia N."/>
            <person name="Wang J."/>
            <person name="Shi W."/>
            <person name="Du L."/>
            <person name="Sun Y."/>
            <person name="Zhan W."/>
            <person name="Jiang J."/>
            <person name="Wang Q."/>
            <person name="Zhang B."/>
            <person name="Ji P."/>
            <person name="Sakyi L.B."/>
            <person name="Cui X."/>
            <person name="Yuan T."/>
            <person name="Jiang B."/>
            <person name="Yang W."/>
            <person name="Lam T.T.-Y."/>
            <person name="Chang Q."/>
            <person name="Ding S."/>
            <person name="Wang X."/>
            <person name="Zhu J."/>
            <person name="Ruan X."/>
            <person name="Zhao L."/>
            <person name="Wei J."/>
            <person name="Que T."/>
            <person name="Du C."/>
            <person name="Cheng J."/>
            <person name="Dai P."/>
            <person name="Han X."/>
            <person name="Huang E."/>
            <person name="Gao Y."/>
            <person name="Liu J."/>
            <person name="Shao H."/>
            <person name="Ye R."/>
            <person name="Li L."/>
            <person name="Wei W."/>
            <person name="Wang X."/>
            <person name="Wang C."/>
            <person name="Yang T."/>
            <person name="Huo Q."/>
            <person name="Li W."/>
            <person name="Guo W."/>
            <person name="Chen H."/>
            <person name="Zhou L."/>
            <person name="Ni X."/>
            <person name="Tian J."/>
            <person name="Zhou Y."/>
            <person name="Sheng Y."/>
            <person name="Liu T."/>
            <person name="Pan Y."/>
            <person name="Xia L."/>
            <person name="Li J."/>
            <person name="Zhao F."/>
            <person name="Cao W."/>
        </authorList>
    </citation>
    <scope>NUCLEOTIDE SEQUENCE</scope>
    <source>
        <strain evidence="1">Dsil-2018</strain>
    </source>
</reference>
<keyword evidence="2" id="KW-1185">Reference proteome</keyword>
<gene>
    <name evidence="1" type="ORF">HPB49_008383</name>
</gene>
<proteinExistence type="predicted"/>
<comment type="caution">
    <text evidence="1">The sequence shown here is derived from an EMBL/GenBank/DDBJ whole genome shotgun (WGS) entry which is preliminary data.</text>
</comment>
<organism evidence="1 2">
    <name type="scientific">Dermacentor silvarum</name>
    <name type="common">Tick</name>
    <dbReference type="NCBI Taxonomy" id="543639"/>
    <lineage>
        <taxon>Eukaryota</taxon>
        <taxon>Metazoa</taxon>
        <taxon>Ecdysozoa</taxon>
        <taxon>Arthropoda</taxon>
        <taxon>Chelicerata</taxon>
        <taxon>Arachnida</taxon>
        <taxon>Acari</taxon>
        <taxon>Parasitiformes</taxon>
        <taxon>Ixodida</taxon>
        <taxon>Ixodoidea</taxon>
        <taxon>Ixodidae</taxon>
        <taxon>Rhipicephalinae</taxon>
        <taxon>Dermacentor</taxon>
    </lineage>
</organism>
<dbReference type="Proteomes" id="UP000821865">
    <property type="component" value="Chromosome 5"/>
</dbReference>
<accession>A0ACB8CQL5</accession>
<protein>
    <submittedName>
        <fullName evidence="1">Uncharacterized protein</fullName>
    </submittedName>
</protein>
<evidence type="ECO:0000313" key="1">
    <source>
        <dbReference type="EMBL" id="KAH7949366.1"/>
    </source>
</evidence>
<evidence type="ECO:0000313" key="2">
    <source>
        <dbReference type="Proteomes" id="UP000821865"/>
    </source>
</evidence>
<dbReference type="EMBL" id="CM023474">
    <property type="protein sequence ID" value="KAH7949366.1"/>
    <property type="molecule type" value="Genomic_DNA"/>
</dbReference>
<sequence>MKEAHASTQATESGETPPPVPAAMPLYGRLEPFEGDGSARPVYEEQVHVFFRENDTPEAKQLDIFLASCGTRFFSLLLDLLKPATPHVKTLSELLNTLRSHFSQAPSTLMGRFRCNNRRERETTFIYASGVREVTGHAGRGCSLSEDYSPRA</sequence>
<name>A0ACB8CQL5_DERSI</name>